<dbReference type="EMBL" id="CP078045">
    <property type="protein sequence ID" value="QXR08938.1"/>
    <property type="molecule type" value="Genomic_DNA"/>
</dbReference>
<accession>A0AAJ4TUW7</accession>
<proteinExistence type="predicted"/>
<gene>
    <name evidence="1" type="ORF">EVX74_008540</name>
</gene>
<reference evidence="1" key="2">
    <citation type="journal article" date="2019" name="Nat. Commun.">
        <title>Spatiotemporal dynamics of multidrug resistant bacteria on intensive care unit surfaces.</title>
        <authorList>
            <person name="D'Souza A.W."/>
            <person name="Potter R.F."/>
            <person name="Wallace M."/>
            <person name="Shupe A."/>
            <person name="Patel S."/>
            <person name="Sun X."/>
            <person name="Gul D."/>
            <person name="Kwon J.H."/>
            <person name="Andleeb S."/>
            <person name="Burnham C.D."/>
            <person name="Dantas G."/>
        </authorList>
    </citation>
    <scope>NUCLEOTIDE SEQUENCE</scope>
    <source>
        <strain evidence="1">AL_065</strain>
    </source>
</reference>
<protein>
    <submittedName>
        <fullName evidence="1">Uncharacterized protein</fullName>
    </submittedName>
</protein>
<dbReference type="Proteomes" id="UP000293391">
    <property type="component" value="Chromosome"/>
</dbReference>
<reference evidence="1" key="1">
    <citation type="submission" date="2018-10" db="EMBL/GenBank/DDBJ databases">
        <authorList>
            <person name="D'Souza A.W."/>
            <person name="Potter R.F."/>
            <person name="Wallace M."/>
            <person name="Shupe A."/>
            <person name="Patel S."/>
            <person name="Sun S."/>
            <person name="Gul D."/>
            <person name="Kwon J.H."/>
            <person name="Andleeb S."/>
            <person name="Burnham C.-A.D."/>
            <person name="Dantas G."/>
        </authorList>
    </citation>
    <scope>NUCLEOTIDE SEQUENCE</scope>
    <source>
        <strain evidence="1">AL_065</strain>
    </source>
</reference>
<evidence type="ECO:0000313" key="1">
    <source>
        <dbReference type="EMBL" id="QXR08938.1"/>
    </source>
</evidence>
<reference evidence="1" key="3">
    <citation type="submission" date="2021-06" db="EMBL/GenBank/DDBJ databases">
        <authorList>
            <person name="Diorio-Toth L."/>
        </authorList>
    </citation>
    <scope>NUCLEOTIDE SEQUENCE</scope>
    <source>
        <strain evidence="1">AL_065</strain>
    </source>
</reference>
<name>A0AAJ4TUW7_ACILW</name>
<sequence length="123" mass="14154">MRDVTVHDCPKRMACQSGNKCGNFTITHRKGELENLESIINSLTVNYQKTLSIVQHDKSYTHMLSEIKNKISNLNVIKERALSKRNDLTPIRIFDYIDESIKLPHTLSELFAIEQHKIESSKA</sequence>
<dbReference type="AlphaFoldDB" id="A0AAJ4TUW7"/>
<organism evidence="1 2">
    <name type="scientific">Acinetobacter lwoffii</name>
    <dbReference type="NCBI Taxonomy" id="28090"/>
    <lineage>
        <taxon>Bacteria</taxon>
        <taxon>Pseudomonadati</taxon>
        <taxon>Pseudomonadota</taxon>
        <taxon>Gammaproteobacteria</taxon>
        <taxon>Moraxellales</taxon>
        <taxon>Moraxellaceae</taxon>
        <taxon>Acinetobacter</taxon>
    </lineage>
</organism>
<evidence type="ECO:0000313" key="2">
    <source>
        <dbReference type="Proteomes" id="UP000293391"/>
    </source>
</evidence>